<protein>
    <recommendedName>
        <fullName evidence="5">CoA-dependent acyltransferase</fullName>
    </recommendedName>
</protein>
<dbReference type="InterPro" id="IPR023213">
    <property type="entry name" value="CAT-like_dom_sf"/>
</dbReference>
<evidence type="ECO:0008006" key="5">
    <source>
        <dbReference type="Google" id="ProtNLM"/>
    </source>
</evidence>
<dbReference type="Pfam" id="PF07428">
    <property type="entry name" value="Tri3"/>
    <property type="match status" value="1"/>
</dbReference>
<dbReference type="STRING" id="1314800.A0A1B7MT48"/>
<dbReference type="EMBL" id="KV448472">
    <property type="protein sequence ID" value="OAX35737.1"/>
    <property type="molecule type" value="Genomic_DNA"/>
</dbReference>
<evidence type="ECO:0000256" key="2">
    <source>
        <dbReference type="ARBA" id="ARBA00022679"/>
    </source>
</evidence>
<accession>A0A1B7MT48</accession>
<evidence type="ECO:0000313" key="3">
    <source>
        <dbReference type="EMBL" id="OAX35737.1"/>
    </source>
</evidence>
<reference evidence="3 4" key="1">
    <citation type="submission" date="2016-06" db="EMBL/GenBank/DDBJ databases">
        <title>Comparative genomics of the ectomycorrhizal sister species Rhizopogon vinicolor and Rhizopogon vesiculosus (Basidiomycota: Boletales) reveals a divergence of the mating type B locus.</title>
        <authorList>
            <consortium name="DOE Joint Genome Institute"/>
            <person name="Mujic A.B."/>
            <person name="Kuo A."/>
            <person name="Tritt A."/>
            <person name="Lipzen A."/>
            <person name="Chen C."/>
            <person name="Johnson J."/>
            <person name="Sharma A."/>
            <person name="Barry K."/>
            <person name="Grigoriev I.V."/>
            <person name="Spatafora J.W."/>
        </authorList>
    </citation>
    <scope>NUCLEOTIDE SEQUENCE [LARGE SCALE GENOMIC DNA]</scope>
    <source>
        <strain evidence="3 4">AM-OR11-026</strain>
    </source>
</reference>
<dbReference type="Gene3D" id="3.30.559.30">
    <property type="entry name" value="Nonribosomal peptide synthetase, condensation domain"/>
    <property type="match status" value="1"/>
</dbReference>
<dbReference type="Gene3D" id="3.30.559.10">
    <property type="entry name" value="Chloramphenicol acetyltransferase-like domain"/>
    <property type="match status" value="1"/>
</dbReference>
<sequence length="500" mass="55306">MAYLLARYDLEKFKWKPLKGVGSPKGCVRRLGGGEQTQDILHRRFKCLYTLFFGLMVDLHDPSAGARSASNFPTIASSIGGSDELPTLTYTTGTPQAIDWWAQRTLLVHSPSHVDLEQLRVDESQRMVPSLDGDYCWMHFVPGELANDGTVSKFGLLLHSHHSLFDAIAVKIIMNVYLDQLSKALSGSRSTSDSVKWGNELENLPPAVFNILNSEVLPISPGSAQEPSDEGVNYFLIWSFGDLFVNMKDAYGFKDYPKDTEWPKTRRAEVLFTEEESASILATAKTSGFTLTHVANAALAMVIIADNPPSSEFSSHYLNNIAMFNRRGRLISNWSLYPGYALSFASIRIPISEFLSFDGSVLPLNKDVLLKVAELAKGQYQAHAELPSGLSQCAQLGELSASALAGNNTKMPADRCYTFSSDGKGELYLNPTFTSDTGETVLSVDKFLSVNTSDADPIFRLSSWSGAIDIGVDYNTNIVKAEDMMNYLNQWKRFMLLVFD</sequence>
<keyword evidence="2" id="KW-0808">Transferase</keyword>
<dbReference type="InterPro" id="IPR009992">
    <property type="entry name" value="Tri3/Sat12/Sat16/Mac1"/>
</dbReference>
<dbReference type="GO" id="GO:0043386">
    <property type="term" value="P:mycotoxin biosynthetic process"/>
    <property type="evidence" value="ECO:0007669"/>
    <property type="project" value="InterPro"/>
</dbReference>
<dbReference type="GO" id="GO:0016407">
    <property type="term" value="F:acetyltransferase activity"/>
    <property type="evidence" value="ECO:0007669"/>
    <property type="project" value="InterPro"/>
</dbReference>
<dbReference type="InParanoid" id="A0A1B7MT48"/>
<evidence type="ECO:0000313" key="4">
    <source>
        <dbReference type="Proteomes" id="UP000092154"/>
    </source>
</evidence>
<proteinExistence type="inferred from homology"/>
<dbReference type="PANTHER" id="PTHR42034">
    <property type="entry name" value="CHROMOSOME 7, WHOLE GENOME SHOTGUN SEQUENCE-RELATED"/>
    <property type="match status" value="1"/>
</dbReference>
<comment type="similarity">
    <text evidence="1">Belongs to the trichothecene O-acetyltransferase family.</text>
</comment>
<name>A0A1B7MT48_9AGAM</name>
<dbReference type="PANTHER" id="PTHR42034:SF1">
    <property type="entry name" value="CONDENSATION DOMAIN-CONTAINING PROTEIN"/>
    <property type="match status" value="1"/>
</dbReference>
<keyword evidence="4" id="KW-1185">Reference proteome</keyword>
<gene>
    <name evidence="3" type="ORF">K503DRAFT_802578</name>
</gene>
<organism evidence="3 4">
    <name type="scientific">Rhizopogon vinicolor AM-OR11-026</name>
    <dbReference type="NCBI Taxonomy" id="1314800"/>
    <lineage>
        <taxon>Eukaryota</taxon>
        <taxon>Fungi</taxon>
        <taxon>Dikarya</taxon>
        <taxon>Basidiomycota</taxon>
        <taxon>Agaricomycotina</taxon>
        <taxon>Agaricomycetes</taxon>
        <taxon>Agaricomycetidae</taxon>
        <taxon>Boletales</taxon>
        <taxon>Suillineae</taxon>
        <taxon>Rhizopogonaceae</taxon>
        <taxon>Rhizopogon</taxon>
    </lineage>
</organism>
<evidence type="ECO:0000256" key="1">
    <source>
        <dbReference type="ARBA" id="ARBA00006439"/>
    </source>
</evidence>
<dbReference type="OrthoDB" id="2548233at2759"/>
<dbReference type="Proteomes" id="UP000092154">
    <property type="component" value="Unassembled WGS sequence"/>
</dbReference>
<dbReference type="AlphaFoldDB" id="A0A1B7MT48"/>